<keyword evidence="1" id="KW-0539">Nucleus</keyword>
<dbReference type="HOGENOM" id="CLU_017201_2_0_1"/>
<evidence type="ECO:0000256" key="1">
    <source>
        <dbReference type="ARBA" id="ARBA00023242"/>
    </source>
</evidence>
<dbReference type="STRING" id="857340.A0A086T9N9"/>
<dbReference type="InterPro" id="IPR001138">
    <property type="entry name" value="Zn2Cys6_DnaBD"/>
</dbReference>
<dbReference type="InterPro" id="IPR050797">
    <property type="entry name" value="Carb_Metab_Trans_Reg"/>
</dbReference>
<evidence type="ECO:0000313" key="5">
    <source>
        <dbReference type="Proteomes" id="UP000029964"/>
    </source>
</evidence>
<reference evidence="5" key="1">
    <citation type="journal article" date="2014" name="Genome Announc.">
        <title>Genome sequence and annotation of Acremonium chrysogenum, producer of the beta-lactam antibiotic cephalosporin C.</title>
        <authorList>
            <person name="Terfehr D."/>
            <person name="Dahlmann T.A."/>
            <person name="Specht T."/>
            <person name="Zadra I."/>
            <person name="Kuernsteiner H."/>
            <person name="Kueck U."/>
        </authorList>
    </citation>
    <scope>NUCLEOTIDE SEQUENCE [LARGE SCALE GENOMIC DNA]</scope>
    <source>
        <strain evidence="5">ATCC 11550 / CBS 779.69 / DSM 880 / IAM 14645 / JCM 23072 / IMI 49137</strain>
    </source>
</reference>
<dbReference type="PROSITE" id="PS50048">
    <property type="entry name" value="ZN2_CY6_FUNGAL_2"/>
    <property type="match status" value="1"/>
</dbReference>
<dbReference type="Proteomes" id="UP000029964">
    <property type="component" value="Unassembled WGS sequence"/>
</dbReference>
<gene>
    <name evidence="4" type="ORF">ACRE_030780</name>
</gene>
<dbReference type="Gene3D" id="4.10.240.10">
    <property type="entry name" value="Zn(2)-C6 fungal-type DNA-binding domain"/>
    <property type="match status" value="1"/>
</dbReference>
<dbReference type="EMBL" id="JPKY01000023">
    <property type="protein sequence ID" value="KFH46071.1"/>
    <property type="molecule type" value="Genomic_DNA"/>
</dbReference>
<organism evidence="4 5">
    <name type="scientific">Hapsidospora chrysogenum (strain ATCC 11550 / CBS 779.69 / DSM 880 / IAM 14645 / JCM 23072 / IMI 49137)</name>
    <name type="common">Acremonium chrysogenum</name>
    <dbReference type="NCBI Taxonomy" id="857340"/>
    <lineage>
        <taxon>Eukaryota</taxon>
        <taxon>Fungi</taxon>
        <taxon>Dikarya</taxon>
        <taxon>Ascomycota</taxon>
        <taxon>Pezizomycotina</taxon>
        <taxon>Sordariomycetes</taxon>
        <taxon>Hypocreomycetidae</taxon>
        <taxon>Hypocreales</taxon>
        <taxon>Bionectriaceae</taxon>
        <taxon>Hapsidospora</taxon>
    </lineage>
</organism>
<comment type="caution">
    <text evidence="4">The sequence shown here is derived from an EMBL/GenBank/DDBJ whole genome shotgun (WGS) entry which is preliminary data.</text>
</comment>
<protein>
    <submittedName>
        <fullName evidence="4">Regulatory protein-like protein</fullName>
    </submittedName>
</protein>
<dbReference type="SMART" id="SM00066">
    <property type="entry name" value="GAL4"/>
    <property type="match status" value="1"/>
</dbReference>
<evidence type="ECO:0000256" key="2">
    <source>
        <dbReference type="SAM" id="MobiDB-lite"/>
    </source>
</evidence>
<proteinExistence type="predicted"/>
<feature type="compositionally biased region" description="Basic residues" evidence="2">
    <location>
        <begin position="73"/>
        <end position="82"/>
    </location>
</feature>
<feature type="compositionally biased region" description="Polar residues" evidence="2">
    <location>
        <begin position="83"/>
        <end position="99"/>
    </location>
</feature>
<dbReference type="AlphaFoldDB" id="A0A086T9N9"/>
<sequence length="696" mass="77738">MQGELVTRRTQFSSCDPCRRSRVACDAAARAKSQDGVPVEESSVSCSRCLRRRKDCTFTWVKENKAAATTNRTAKRRERRRQASSPASDTVSVSVQNEAQDVDSVVPAQRPAEGHPPTTSQPYRSPNASDWSSPFGPGGREIVAPPSVSIGYSPDNALSPSFLGPGSVCADILHPIDSQWLSTIYRMGFDNVFGSWMGRFCNPFVASDNTRAEKYVRVPDLCKQLDMCMASETMTDPQRFRVDVTSHEQTQKCRQIDESLKSTMAAFSARWLPLTSSVAAREGNEGNVIRALWRHARRDMLRVINRPSYRSMLTLFLFALTPIPAGISEDEELDGISGQACVHAALQQIQILRARQRNLQFSGSKVSPYQSKQAIPASPDSVDTSNFITAESTAYWAALTFDTSASLTLNCRSLLSSGLFGFDEELSWRLVRSRAQMFHESAKQWQPGSIDMTDERANLIVGAGAAWKLLGWKLTAVFKEALRDGHEEHKVRQAYAAVVDSIVYFNETFRPHLEACHKRMHFLGQQTKLRWYSLMLHYHLSILMLVDIIEATDRFDLMHDLQEVKIEAENTVMNTLVFGLHNTYSLTIDSPASSSGIQDGNLDKAKTVPLTSIDPYPHHIVAGVQLVRKAIERDFGLGKITEESYGNLQSTLERTLDLLPQSSKSVQAARTQLLEKMPDPLDRRDPYGVLHAHFAD</sequence>
<dbReference type="CDD" id="cd00067">
    <property type="entry name" value="GAL4"/>
    <property type="match status" value="1"/>
</dbReference>
<name>A0A086T9N9_HAPC1</name>
<evidence type="ECO:0000259" key="3">
    <source>
        <dbReference type="PROSITE" id="PS50048"/>
    </source>
</evidence>
<feature type="region of interest" description="Disordered" evidence="2">
    <location>
        <begin position="67"/>
        <end position="140"/>
    </location>
</feature>
<dbReference type="InterPro" id="IPR036864">
    <property type="entry name" value="Zn2-C6_fun-type_DNA-bd_sf"/>
</dbReference>
<dbReference type="GO" id="GO:0000981">
    <property type="term" value="F:DNA-binding transcription factor activity, RNA polymerase II-specific"/>
    <property type="evidence" value="ECO:0007669"/>
    <property type="project" value="InterPro"/>
</dbReference>
<keyword evidence="5" id="KW-1185">Reference proteome</keyword>
<dbReference type="OrthoDB" id="5958943at2759"/>
<dbReference type="GO" id="GO:0008270">
    <property type="term" value="F:zinc ion binding"/>
    <property type="evidence" value="ECO:0007669"/>
    <property type="project" value="InterPro"/>
</dbReference>
<dbReference type="PANTHER" id="PTHR31668">
    <property type="entry name" value="GLUCOSE TRANSPORT TRANSCRIPTION REGULATOR RGT1-RELATED-RELATED"/>
    <property type="match status" value="1"/>
</dbReference>
<feature type="compositionally biased region" description="Polar residues" evidence="2">
    <location>
        <begin position="117"/>
        <end position="132"/>
    </location>
</feature>
<dbReference type="SUPFAM" id="SSF57701">
    <property type="entry name" value="Zn2/Cys6 DNA-binding domain"/>
    <property type="match status" value="1"/>
</dbReference>
<accession>A0A086T9N9</accession>
<evidence type="ECO:0000313" key="4">
    <source>
        <dbReference type="EMBL" id="KFH46071.1"/>
    </source>
</evidence>
<feature type="domain" description="Zn(2)-C6 fungal-type" evidence="3">
    <location>
        <begin position="14"/>
        <end position="58"/>
    </location>
</feature>